<proteinExistence type="predicted"/>
<dbReference type="Proteomes" id="UP001501822">
    <property type="component" value="Unassembled WGS sequence"/>
</dbReference>
<dbReference type="EMBL" id="BAAABM010000007">
    <property type="protein sequence ID" value="GAA0321196.1"/>
    <property type="molecule type" value="Genomic_DNA"/>
</dbReference>
<evidence type="ECO:0000313" key="3">
    <source>
        <dbReference type="EMBL" id="GAA0321196.1"/>
    </source>
</evidence>
<organism evidence="3 4">
    <name type="scientific">Actinoallomurus spadix</name>
    <dbReference type="NCBI Taxonomy" id="79912"/>
    <lineage>
        <taxon>Bacteria</taxon>
        <taxon>Bacillati</taxon>
        <taxon>Actinomycetota</taxon>
        <taxon>Actinomycetes</taxon>
        <taxon>Streptosporangiales</taxon>
        <taxon>Thermomonosporaceae</taxon>
        <taxon>Actinoallomurus</taxon>
    </lineage>
</organism>
<evidence type="ECO:0000256" key="1">
    <source>
        <dbReference type="SAM" id="MobiDB-lite"/>
    </source>
</evidence>
<keyword evidence="2" id="KW-1133">Transmembrane helix</keyword>
<keyword evidence="2" id="KW-0472">Membrane</keyword>
<name>A0ABN0VZE8_9ACTN</name>
<sequence>MRKNLAGAAVNKAAESRPDKKIAQSAGTLKNAPKKAAQETVMKGLRAPVVGKVLKSFALARLVRVLGAAVRFIGPRALPVAAVVLAGWFVRRLRRK</sequence>
<reference evidence="3 4" key="1">
    <citation type="journal article" date="2019" name="Int. J. Syst. Evol. Microbiol.">
        <title>The Global Catalogue of Microorganisms (GCM) 10K type strain sequencing project: providing services to taxonomists for standard genome sequencing and annotation.</title>
        <authorList>
            <consortium name="The Broad Institute Genomics Platform"/>
            <consortium name="The Broad Institute Genome Sequencing Center for Infectious Disease"/>
            <person name="Wu L."/>
            <person name="Ma J."/>
        </authorList>
    </citation>
    <scope>NUCLEOTIDE SEQUENCE [LARGE SCALE GENOMIC DNA]</scope>
    <source>
        <strain evidence="3 4">JCM 3146</strain>
    </source>
</reference>
<gene>
    <name evidence="3" type="ORF">GCM10010151_08660</name>
</gene>
<evidence type="ECO:0000313" key="4">
    <source>
        <dbReference type="Proteomes" id="UP001501822"/>
    </source>
</evidence>
<accession>A0ABN0VZE8</accession>
<keyword evidence="2" id="KW-0812">Transmembrane</keyword>
<keyword evidence="4" id="KW-1185">Reference proteome</keyword>
<protein>
    <recommendedName>
        <fullName evidence="5">Phage shock protein D</fullName>
    </recommendedName>
</protein>
<comment type="caution">
    <text evidence="3">The sequence shown here is derived from an EMBL/GenBank/DDBJ whole genome shotgun (WGS) entry which is preliminary data.</text>
</comment>
<evidence type="ECO:0000256" key="2">
    <source>
        <dbReference type="SAM" id="Phobius"/>
    </source>
</evidence>
<feature type="transmembrane region" description="Helical" evidence="2">
    <location>
        <begin position="72"/>
        <end position="90"/>
    </location>
</feature>
<dbReference type="RefSeq" id="WP_252804579.1">
    <property type="nucleotide sequence ID" value="NZ_BAAABM010000007.1"/>
</dbReference>
<feature type="region of interest" description="Disordered" evidence="1">
    <location>
        <begin position="1"/>
        <end position="34"/>
    </location>
</feature>
<evidence type="ECO:0008006" key="5">
    <source>
        <dbReference type="Google" id="ProtNLM"/>
    </source>
</evidence>